<keyword evidence="4" id="KW-1185">Reference proteome</keyword>
<dbReference type="PRINTS" id="PR00081">
    <property type="entry name" value="GDHRDH"/>
</dbReference>
<dbReference type="InterPro" id="IPR036291">
    <property type="entry name" value="NAD(P)-bd_dom_sf"/>
</dbReference>
<dbReference type="SUPFAM" id="SSF51735">
    <property type="entry name" value="NAD(P)-binding Rossmann-fold domains"/>
    <property type="match status" value="1"/>
</dbReference>
<organism evidence="3 4">
    <name type="scientific">Buddleja alternifolia</name>
    <dbReference type="NCBI Taxonomy" id="168488"/>
    <lineage>
        <taxon>Eukaryota</taxon>
        <taxon>Viridiplantae</taxon>
        <taxon>Streptophyta</taxon>
        <taxon>Embryophyta</taxon>
        <taxon>Tracheophyta</taxon>
        <taxon>Spermatophyta</taxon>
        <taxon>Magnoliopsida</taxon>
        <taxon>eudicotyledons</taxon>
        <taxon>Gunneridae</taxon>
        <taxon>Pentapetalae</taxon>
        <taxon>asterids</taxon>
        <taxon>lamiids</taxon>
        <taxon>Lamiales</taxon>
        <taxon>Scrophulariaceae</taxon>
        <taxon>Buddlejeae</taxon>
        <taxon>Buddleja</taxon>
    </lineage>
</organism>
<dbReference type="InterPro" id="IPR002347">
    <property type="entry name" value="SDR_fam"/>
</dbReference>
<evidence type="ECO:0000313" key="4">
    <source>
        <dbReference type="Proteomes" id="UP000826271"/>
    </source>
</evidence>
<protein>
    <submittedName>
        <fullName evidence="3">Uncharacterized protein</fullName>
    </submittedName>
</protein>
<gene>
    <name evidence="3" type="ORF">BUALT_Bualt19G0013000</name>
</gene>
<keyword evidence="2" id="KW-0520">NAD</keyword>
<evidence type="ECO:0000313" key="3">
    <source>
        <dbReference type="EMBL" id="KAG8363347.1"/>
    </source>
</evidence>
<sequence length="179" mass="18121">MFSNAGILGQFDSFLEMDLNGFDKTMAVNARGAAIAIKHAARAMVAGKVSGGSIICTASSESARAGGGPAAYVASKHAVLGLVRAAARELGQFGIRVNCVSPHGVATPMLCGAMRMDAASVEARLVASGNVNLKGVVLKENHVAEAVLFLASDESGYVSAANVAVDGGITAVMGTRIEI</sequence>
<dbReference type="EMBL" id="WHWC01000019">
    <property type="protein sequence ID" value="KAG8363347.1"/>
    <property type="molecule type" value="Genomic_DNA"/>
</dbReference>
<name>A0AAV6W7S9_9LAMI</name>
<reference evidence="3" key="1">
    <citation type="submission" date="2019-10" db="EMBL/GenBank/DDBJ databases">
        <authorList>
            <person name="Zhang R."/>
            <person name="Pan Y."/>
            <person name="Wang J."/>
            <person name="Ma R."/>
            <person name="Yu S."/>
        </authorList>
    </citation>
    <scope>NUCLEOTIDE SEQUENCE</scope>
    <source>
        <strain evidence="3">LA-IB0</strain>
        <tissue evidence="3">Leaf</tissue>
    </source>
</reference>
<dbReference type="Proteomes" id="UP000826271">
    <property type="component" value="Unassembled WGS sequence"/>
</dbReference>
<proteinExistence type="inferred from homology"/>
<evidence type="ECO:0000256" key="1">
    <source>
        <dbReference type="ARBA" id="ARBA00006484"/>
    </source>
</evidence>
<comment type="caution">
    <text evidence="3">The sequence shown here is derived from an EMBL/GenBank/DDBJ whole genome shotgun (WGS) entry which is preliminary data.</text>
</comment>
<dbReference type="PANTHER" id="PTHR42820">
    <property type="entry name" value="SHORT-CHAIN DEHYDROGENASE REDUCTASE"/>
    <property type="match status" value="1"/>
</dbReference>
<dbReference type="PANTHER" id="PTHR42820:SF16">
    <property type="entry name" value="SHORT-CHAIN DEHYDROGENASE REDUCTASE 3B"/>
    <property type="match status" value="1"/>
</dbReference>
<dbReference type="AlphaFoldDB" id="A0AAV6W7S9"/>
<accession>A0AAV6W7S9</accession>
<comment type="similarity">
    <text evidence="1">Belongs to the short-chain dehydrogenases/reductases (SDR) family.</text>
</comment>
<evidence type="ECO:0000256" key="2">
    <source>
        <dbReference type="ARBA" id="ARBA00023027"/>
    </source>
</evidence>
<dbReference type="Gene3D" id="3.40.50.720">
    <property type="entry name" value="NAD(P)-binding Rossmann-like Domain"/>
    <property type="match status" value="1"/>
</dbReference>
<dbReference type="Pfam" id="PF13561">
    <property type="entry name" value="adh_short_C2"/>
    <property type="match status" value="1"/>
</dbReference>